<dbReference type="EC" id="3.6.3.38" evidence="7"/>
<dbReference type="Proteomes" id="UP000004169">
    <property type="component" value="Unassembled WGS sequence"/>
</dbReference>
<comment type="caution">
    <text evidence="7">The sequence shown here is derived from an EMBL/GenBank/DDBJ whole genome shotgun (WGS) entry which is preliminary data.</text>
</comment>
<dbReference type="Pfam" id="PF00005">
    <property type="entry name" value="ABC_tran"/>
    <property type="match status" value="1"/>
</dbReference>
<dbReference type="PROSITE" id="PS50893">
    <property type="entry name" value="ABC_TRANSPORTER_2"/>
    <property type="match status" value="1"/>
</dbReference>
<dbReference type="GO" id="GO:0140359">
    <property type="term" value="F:ABC-type transporter activity"/>
    <property type="evidence" value="ECO:0007669"/>
    <property type="project" value="InterPro"/>
</dbReference>
<dbReference type="InterPro" id="IPR003593">
    <property type="entry name" value="AAA+_ATPase"/>
</dbReference>
<dbReference type="STRING" id="1150626.PHAMO_510011"/>
<keyword evidence="8" id="KW-1185">Reference proteome</keyword>
<evidence type="ECO:0000313" key="8">
    <source>
        <dbReference type="Proteomes" id="UP000004169"/>
    </source>
</evidence>
<dbReference type="InterPro" id="IPR015860">
    <property type="entry name" value="ABC_transpr_TagH-like"/>
</dbReference>
<dbReference type="InterPro" id="IPR027417">
    <property type="entry name" value="P-loop_NTPase"/>
</dbReference>
<dbReference type="EMBL" id="CAHP01000047">
    <property type="protein sequence ID" value="CCG42897.1"/>
    <property type="molecule type" value="Genomic_DNA"/>
</dbReference>
<protein>
    <submittedName>
        <fullName evidence="7">Capsule polysaccharide export ATP-binding protein CtrD</fullName>
        <ecNumber evidence="7">3.6.3.38</ecNumber>
    </submittedName>
</protein>
<evidence type="ECO:0000256" key="3">
    <source>
        <dbReference type="ARBA" id="ARBA00022741"/>
    </source>
</evidence>
<dbReference type="PANTHER" id="PTHR46743">
    <property type="entry name" value="TEICHOIC ACIDS EXPORT ATP-BINDING PROTEIN TAGH"/>
    <property type="match status" value="1"/>
</dbReference>
<name>H8FX09_MAGML</name>
<dbReference type="InterPro" id="IPR003439">
    <property type="entry name" value="ABC_transporter-like_ATP-bd"/>
</dbReference>
<organism evidence="7 8">
    <name type="scientific">Magnetospirillum molischianum DSM 120</name>
    <dbReference type="NCBI Taxonomy" id="1150626"/>
    <lineage>
        <taxon>Bacteria</taxon>
        <taxon>Pseudomonadati</taxon>
        <taxon>Pseudomonadota</taxon>
        <taxon>Alphaproteobacteria</taxon>
        <taxon>Rhodospirillales</taxon>
        <taxon>Rhodospirillaceae</taxon>
        <taxon>Magnetospirillum</taxon>
    </lineage>
</organism>
<dbReference type="InterPro" id="IPR050683">
    <property type="entry name" value="Bact_Polysacc_Export_ATP-bd"/>
</dbReference>
<keyword evidence="4 7" id="KW-0067">ATP-binding</keyword>
<reference evidence="7 8" key="1">
    <citation type="journal article" date="2012" name="J. Bacteriol.">
        <title>Draft Genome Sequence of the Purple Photosynthetic Bacterium Phaeospirillum molischianum DSM120, a Particularly Versatile Bacterium.</title>
        <authorList>
            <person name="Duquesne K."/>
            <person name="Prima V."/>
            <person name="Ji B."/>
            <person name="Rouy Z."/>
            <person name="Medigue C."/>
            <person name="Talla E."/>
            <person name="Sturgis J.N."/>
        </authorList>
    </citation>
    <scope>NUCLEOTIDE SEQUENCE [LARGE SCALE GENOMIC DNA]</scope>
    <source>
        <strain evidence="8">DSM120</strain>
    </source>
</reference>
<dbReference type="PROSITE" id="PS00211">
    <property type="entry name" value="ABC_TRANSPORTER_1"/>
    <property type="match status" value="1"/>
</dbReference>
<dbReference type="OrthoDB" id="9778870at2"/>
<dbReference type="AlphaFoldDB" id="H8FX09"/>
<dbReference type="PANTHER" id="PTHR46743:SF2">
    <property type="entry name" value="TEICHOIC ACIDS EXPORT ATP-BINDING PROTEIN TAGH"/>
    <property type="match status" value="1"/>
</dbReference>
<dbReference type="GO" id="GO:0016887">
    <property type="term" value="F:ATP hydrolysis activity"/>
    <property type="evidence" value="ECO:0007669"/>
    <property type="project" value="InterPro"/>
</dbReference>
<dbReference type="SMART" id="SM00382">
    <property type="entry name" value="AAA"/>
    <property type="match status" value="1"/>
</dbReference>
<dbReference type="Gene3D" id="3.40.50.300">
    <property type="entry name" value="P-loop containing nucleotide triphosphate hydrolases"/>
    <property type="match status" value="1"/>
</dbReference>
<evidence type="ECO:0000256" key="1">
    <source>
        <dbReference type="ARBA" id="ARBA00005417"/>
    </source>
</evidence>
<keyword evidence="7" id="KW-0378">Hydrolase</keyword>
<dbReference type="GO" id="GO:0016020">
    <property type="term" value="C:membrane"/>
    <property type="evidence" value="ECO:0007669"/>
    <property type="project" value="InterPro"/>
</dbReference>
<comment type="similarity">
    <text evidence="1">Belongs to the ABC transporter superfamily.</text>
</comment>
<dbReference type="RefSeq" id="WP_002730768.1">
    <property type="nucleotide sequence ID" value="NZ_CAHP01000047.1"/>
</dbReference>
<evidence type="ECO:0000256" key="2">
    <source>
        <dbReference type="ARBA" id="ARBA00022448"/>
    </source>
</evidence>
<keyword evidence="3" id="KW-0547">Nucleotide-binding</keyword>
<evidence type="ECO:0000313" key="7">
    <source>
        <dbReference type="EMBL" id="CCG42897.1"/>
    </source>
</evidence>
<dbReference type="InterPro" id="IPR017871">
    <property type="entry name" value="ABC_transporter-like_CS"/>
</dbReference>
<feature type="region of interest" description="Disordered" evidence="5">
    <location>
        <begin position="233"/>
        <end position="261"/>
    </location>
</feature>
<evidence type="ECO:0000259" key="6">
    <source>
        <dbReference type="PROSITE" id="PS50893"/>
    </source>
</evidence>
<dbReference type="CDD" id="cd03220">
    <property type="entry name" value="ABC_KpsT_Wzt"/>
    <property type="match status" value="1"/>
</dbReference>
<evidence type="ECO:0000256" key="5">
    <source>
        <dbReference type="SAM" id="MobiDB-lite"/>
    </source>
</evidence>
<dbReference type="GO" id="GO:0005524">
    <property type="term" value="F:ATP binding"/>
    <property type="evidence" value="ECO:0007669"/>
    <property type="project" value="UniProtKB-KW"/>
</dbReference>
<accession>H8FX09</accession>
<keyword evidence="2" id="KW-0813">Transport</keyword>
<evidence type="ECO:0000256" key="4">
    <source>
        <dbReference type="ARBA" id="ARBA00022840"/>
    </source>
</evidence>
<sequence>MIALENISKIYPIRGGQHIVLKNLNLTLHPGEKIGILGRNGSGKSTLIRILSGAEQPTQGRIFRGMKLSWPLAFGGAFQGSLTGLDNLKFICRIYGVDYREKIDFVDDFSELGRFLREPVKTYSSGMRARLAFAISMAIEFDGFLVDEIIAVGDARFHAKCQHELFERRADRALLLVSHDEHTIRTQCQRAGVLIKGHLSLFDNMDEAFDFYRELGEINSITALHEVLRTRERAEKEATQPSLEEAPPCPSAANDLAQPSA</sequence>
<proteinExistence type="inferred from homology"/>
<gene>
    <name evidence="7" type="primary">ctrD</name>
    <name evidence="7" type="ORF">PHAMO_510011</name>
</gene>
<dbReference type="SUPFAM" id="SSF52540">
    <property type="entry name" value="P-loop containing nucleoside triphosphate hydrolases"/>
    <property type="match status" value="1"/>
</dbReference>
<feature type="domain" description="ABC transporter" evidence="6">
    <location>
        <begin position="2"/>
        <end position="221"/>
    </location>
</feature>
<dbReference type="eggNOG" id="COG1134">
    <property type="taxonomic scope" value="Bacteria"/>
</dbReference>